<dbReference type="PANTHER" id="PTHR30572">
    <property type="entry name" value="MEMBRANE COMPONENT OF TRANSPORTER-RELATED"/>
    <property type="match status" value="1"/>
</dbReference>
<evidence type="ECO:0000313" key="9">
    <source>
        <dbReference type="EMBL" id="KAA8501255.1"/>
    </source>
</evidence>
<organism evidence="9 10">
    <name type="scientific">Mediterraneibacter catenae</name>
    <dbReference type="NCBI Taxonomy" id="2594882"/>
    <lineage>
        <taxon>Bacteria</taxon>
        <taxon>Bacillati</taxon>
        <taxon>Bacillota</taxon>
        <taxon>Clostridia</taxon>
        <taxon>Lachnospirales</taxon>
        <taxon>Lachnospiraceae</taxon>
        <taxon>Mediterraneibacter</taxon>
    </lineage>
</organism>
<dbReference type="AlphaFoldDB" id="A0A5M9I1X3"/>
<feature type="transmembrane region" description="Helical" evidence="7">
    <location>
        <begin position="380"/>
        <end position="401"/>
    </location>
</feature>
<evidence type="ECO:0000313" key="10">
    <source>
        <dbReference type="Proteomes" id="UP000322025"/>
    </source>
</evidence>
<sequence length="869" mass="96898">MNIFSTITLRTMKQSRMRTVVTIIGVILSTAMITAVTTFGCSIWSYLLDYSIQRDGNWYGAAAYVSSSELERIREDSRVEMAAATDILGYAEYEKLTSVSMPYLYIQSLPEGTWEICPAVLEEGRLPENETEVIIPDFMTANEETGQETKIGDTLELDVGVRMLDGERLPSGTSYCGEDYSAETGNAPETLENLKKMKFTVVGIYSQMPDMSQAASYGVYAGPSGSGSLSDYHNVYLRTARAGDIYDYMDTVKCDSKTFNTGLLRWLGVADNDNLAGILIGLIAIVIGIIMAGAISLIYNAFSISLRERTVQFGLLSSMGATKKQLRRSLRYEALFVSCIGIPLGCIAGTVGIGITLHFIGKGLTNMINGEALDIPLKISWGSVLAAVVLAFATVMISVWIPCRRVRRISPVEAVRASQDIRIRKKDVKTSGLSYKLFGLPGMLAQKNYKRDRKKYRSTVISLTMSILLFVSVSSFGKYLTDTGRFVMEMPDIQLLYSVNAEDSVNVPDDMKEAERVIGQNENVTFMQSYRGFNRSFVISLDEDEIEESFLEAGMRSGYISAMEPGGIRMYVTLCALPDDIFEQAAEGADAESDDGLPLLYPSQVKIYDPITQRYEGGTPFAYGDRELMLENEEYTEEGEPEAEQLSTACLQAAYEKAPAGVNVDEFGVTLLTSESGYQKYLRGHEDKVYSRYEMGVRCENHGEAFREISDELEKAENTGYFYDNAEDYEENRQILTALAVLSYGFIILISLIAVANVFNTVSTNLMLRRKEFAMLRSVGMDRKGFRRMMCYECLIYGLRSILYGLILSLLVSMLIWRVLAEGVDTNYIVPWEYLGIALLSVFIVVGVTMVYTMGLIRKENIIDELKMN</sequence>
<dbReference type="PANTHER" id="PTHR30572:SF4">
    <property type="entry name" value="ABC TRANSPORTER PERMEASE YTRF"/>
    <property type="match status" value="1"/>
</dbReference>
<feature type="domain" description="ABC3 transporter permease C-terminal" evidence="8">
    <location>
        <begin position="285"/>
        <end position="411"/>
    </location>
</feature>
<feature type="transmembrane region" description="Helical" evidence="7">
    <location>
        <begin position="275"/>
        <end position="299"/>
    </location>
</feature>
<name>A0A5M9I1X3_9FIRM</name>
<reference evidence="9" key="1">
    <citation type="submission" date="2019-07" db="EMBL/GenBank/DDBJ databases">
        <authorList>
            <person name="Wongkuna S."/>
            <person name="Scaria J."/>
        </authorList>
    </citation>
    <scope>NUCLEOTIDE SEQUENCE [LARGE SCALE GENOMIC DNA]</scope>
    <source>
        <strain evidence="9">SW178</strain>
    </source>
</reference>
<comment type="similarity">
    <text evidence="6">Belongs to the ABC-4 integral membrane protein family.</text>
</comment>
<dbReference type="EMBL" id="VMSO01000010">
    <property type="protein sequence ID" value="KAA8501255.1"/>
    <property type="molecule type" value="Genomic_DNA"/>
</dbReference>
<dbReference type="GO" id="GO:0005886">
    <property type="term" value="C:plasma membrane"/>
    <property type="evidence" value="ECO:0007669"/>
    <property type="project" value="UniProtKB-SubCell"/>
</dbReference>
<evidence type="ECO:0000256" key="1">
    <source>
        <dbReference type="ARBA" id="ARBA00004651"/>
    </source>
</evidence>
<feature type="transmembrane region" description="Helical" evidence="7">
    <location>
        <begin position="20"/>
        <end position="47"/>
    </location>
</feature>
<feature type="transmembrane region" description="Helical" evidence="7">
    <location>
        <begin position="837"/>
        <end position="857"/>
    </location>
</feature>
<evidence type="ECO:0000256" key="6">
    <source>
        <dbReference type="ARBA" id="ARBA00038076"/>
    </source>
</evidence>
<keyword evidence="5 7" id="KW-0472">Membrane</keyword>
<evidence type="ECO:0000259" key="8">
    <source>
        <dbReference type="Pfam" id="PF02687"/>
    </source>
</evidence>
<feature type="domain" description="ABC3 transporter permease C-terminal" evidence="8">
    <location>
        <begin position="746"/>
        <end position="861"/>
    </location>
</feature>
<keyword evidence="10" id="KW-1185">Reference proteome</keyword>
<comment type="caution">
    <text evidence="9">The sequence shown here is derived from an EMBL/GenBank/DDBJ whole genome shotgun (WGS) entry which is preliminary data.</text>
</comment>
<comment type="subcellular location">
    <subcellularLocation>
        <location evidence="1">Cell membrane</location>
        <topology evidence="1">Multi-pass membrane protein</topology>
    </subcellularLocation>
</comment>
<dbReference type="OrthoDB" id="9793166at2"/>
<keyword evidence="3 7" id="KW-0812">Transmembrane</keyword>
<feature type="transmembrane region" description="Helical" evidence="7">
    <location>
        <begin position="334"/>
        <end position="360"/>
    </location>
</feature>
<dbReference type="InterPro" id="IPR050250">
    <property type="entry name" value="Macrolide_Exporter_MacB"/>
</dbReference>
<dbReference type="InterPro" id="IPR003838">
    <property type="entry name" value="ABC3_permease_C"/>
</dbReference>
<evidence type="ECO:0000256" key="2">
    <source>
        <dbReference type="ARBA" id="ARBA00022475"/>
    </source>
</evidence>
<feature type="transmembrane region" description="Helical" evidence="7">
    <location>
        <begin position="741"/>
        <end position="768"/>
    </location>
</feature>
<evidence type="ECO:0000256" key="5">
    <source>
        <dbReference type="ARBA" id="ARBA00023136"/>
    </source>
</evidence>
<dbReference type="Pfam" id="PF02687">
    <property type="entry name" value="FtsX"/>
    <property type="match status" value="2"/>
</dbReference>
<gene>
    <name evidence="9" type="ORF">FNY66_09105</name>
</gene>
<proteinExistence type="inferred from homology"/>
<keyword evidence="2" id="KW-1003">Cell membrane</keyword>
<feature type="transmembrane region" description="Helical" evidence="7">
    <location>
        <begin position="460"/>
        <end position="480"/>
    </location>
</feature>
<dbReference type="GO" id="GO:0022857">
    <property type="term" value="F:transmembrane transporter activity"/>
    <property type="evidence" value="ECO:0007669"/>
    <property type="project" value="TreeGrafter"/>
</dbReference>
<dbReference type="RefSeq" id="WP_150310900.1">
    <property type="nucleotide sequence ID" value="NZ_VMSO01000010.1"/>
</dbReference>
<evidence type="ECO:0000256" key="7">
    <source>
        <dbReference type="SAM" id="Phobius"/>
    </source>
</evidence>
<keyword evidence="4 7" id="KW-1133">Transmembrane helix</keyword>
<protein>
    <submittedName>
        <fullName evidence="9">FtsX-like permease family protein</fullName>
    </submittedName>
</protein>
<accession>A0A5M9I1X3</accession>
<evidence type="ECO:0000256" key="4">
    <source>
        <dbReference type="ARBA" id="ARBA00022989"/>
    </source>
</evidence>
<feature type="transmembrane region" description="Helical" evidence="7">
    <location>
        <begin position="789"/>
        <end position="817"/>
    </location>
</feature>
<dbReference type="Proteomes" id="UP000322025">
    <property type="component" value="Unassembled WGS sequence"/>
</dbReference>
<evidence type="ECO:0000256" key="3">
    <source>
        <dbReference type="ARBA" id="ARBA00022692"/>
    </source>
</evidence>